<dbReference type="Gene3D" id="3.30.160.60">
    <property type="entry name" value="Classic Zinc Finger"/>
    <property type="match status" value="1"/>
</dbReference>
<dbReference type="Proteomes" id="UP000507470">
    <property type="component" value="Unassembled WGS sequence"/>
</dbReference>
<keyword evidence="1" id="KW-0863">Zinc-finger</keyword>
<evidence type="ECO:0000259" key="2">
    <source>
        <dbReference type="PROSITE" id="PS50119"/>
    </source>
</evidence>
<keyword evidence="1" id="KW-0479">Metal-binding</keyword>
<dbReference type="Gene3D" id="2.120.10.30">
    <property type="entry name" value="TolB, C-terminal domain"/>
    <property type="match status" value="1"/>
</dbReference>
<dbReference type="GO" id="GO:0008270">
    <property type="term" value="F:zinc ion binding"/>
    <property type="evidence" value="ECO:0007669"/>
    <property type="project" value="UniProtKB-KW"/>
</dbReference>
<name>A0A6J8DMT4_MYTCO</name>
<dbReference type="AlphaFoldDB" id="A0A6J8DMT4"/>
<evidence type="ECO:0000313" key="3">
    <source>
        <dbReference type="EMBL" id="CAC5409057.1"/>
    </source>
</evidence>
<dbReference type="InterPro" id="IPR011042">
    <property type="entry name" value="6-blade_b-propeller_TolB-like"/>
</dbReference>
<dbReference type="PANTHER" id="PTHR25462">
    <property type="entry name" value="BONUS, ISOFORM C-RELATED"/>
    <property type="match status" value="1"/>
</dbReference>
<dbReference type="GO" id="GO:0005654">
    <property type="term" value="C:nucleoplasm"/>
    <property type="evidence" value="ECO:0007669"/>
    <property type="project" value="TreeGrafter"/>
</dbReference>
<evidence type="ECO:0000313" key="4">
    <source>
        <dbReference type="Proteomes" id="UP000507470"/>
    </source>
</evidence>
<dbReference type="PROSITE" id="PS50119">
    <property type="entry name" value="ZF_BBOX"/>
    <property type="match status" value="1"/>
</dbReference>
<dbReference type="EC" id="2.3.2.27" evidence="3"/>
<reference evidence="3 4" key="1">
    <citation type="submission" date="2020-06" db="EMBL/GenBank/DDBJ databases">
        <authorList>
            <person name="Li R."/>
            <person name="Bekaert M."/>
        </authorList>
    </citation>
    <scope>NUCLEOTIDE SEQUENCE [LARGE SCALE GENOMIC DNA]</scope>
    <source>
        <strain evidence="4">wild</strain>
    </source>
</reference>
<keyword evidence="3" id="KW-0012">Acyltransferase</keyword>
<protein>
    <submittedName>
        <fullName evidence="3">TRIM56</fullName>
        <ecNumber evidence="3">2.3.2.27</ecNumber>
    </submittedName>
</protein>
<dbReference type="GO" id="GO:0061630">
    <property type="term" value="F:ubiquitin protein ligase activity"/>
    <property type="evidence" value="ECO:0007669"/>
    <property type="project" value="UniProtKB-EC"/>
</dbReference>
<keyword evidence="1" id="KW-0862">Zinc</keyword>
<gene>
    <name evidence="3" type="ORF">MCOR_42388</name>
</gene>
<keyword evidence="3" id="KW-0808">Transferase</keyword>
<dbReference type="EMBL" id="CACVKT020007625">
    <property type="protein sequence ID" value="CAC5409057.1"/>
    <property type="molecule type" value="Genomic_DNA"/>
</dbReference>
<keyword evidence="4" id="KW-1185">Reference proteome</keyword>
<feature type="domain" description="B box-type" evidence="2">
    <location>
        <begin position="3"/>
        <end position="53"/>
    </location>
</feature>
<accession>A0A6J8DMT4</accession>
<dbReference type="CDD" id="cd19757">
    <property type="entry name" value="Bbox1"/>
    <property type="match status" value="1"/>
</dbReference>
<organism evidence="3 4">
    <name type="scientific">Mytilus coruscus</name>
    <name type="common">Sea mussel</name>
    <dbReference type="NCBI Taxonomy" id="42192"/>
    <lineage>
        <taxon>Eukaryota</taxon>
        <taxon>Metazoa</taxon>
        <taxon>Spiralia</taxon>
        <taxon>Lophotrochozoa</taxon>
        <taxon>Mollusca</taxon>
        <taxon>Bivalvia</taxon>
        <taxon>Autobranchia</taxon>
        <taxon>Pteriomorphia</taxon>
        <taxon>Mytilida</taxon>
        <taxon>Mytiloidea</taxon>
        <taxon>Mytilidae</taxon>
        <taxon>Mytilinae</taxon>
        <taxon>Mytilus</taxon>
    </lineage>
</organism>
<evidence type="ECO:0000256" key="1">
    <source>
        <dbReference type="PROSITE-ProRule" id="PRU00024"/>
    </source>
</evidence>
<dbReference type="SUPFAM" id="SSF57845">
    <property type="entry name" value="B-box zinc-binding domain"/>
    <property type="match status" value="1"/>
</dbReference>
<sequence length="556" mass="62800">MNQSEKFCKPCSRNGRSSVAVKHCHDCKETLCSDCFQVHDTFKPLLTHHITDLCGTGAHAFLRSKFCIEHPGSKMEYYCTAHACLCCTSCAAEGHSACGKIKPIDVASKGVKKSAEFNYFVKTIAIMKKTVYQLKEKTHQDKEDLCDNKAKIKKRIRKFKSNVLKHIDRIETELMAEVDSVFSTIISEAENEVNIIDQQAEHVNEMCNQYKYLENNGSDSDLFVVLNSNSKNIAKNLEDLKVALKSRAHTEVSFQKSNLISEINSLGTITVDSINEEGFYVNETGFTADTVRKRRQNYVPTRFKLDKTFMVSENNAEIEVTGIGVTRNDRLILCNKLSSKLMIYSSKIQYLSELALAGKPWDITVVSDSDEAWVTIPESSCIQHVDADTFIVDPPIKVPKCYGITLVEDNIALGRWGEVVIINKDGVRVKQLEFGKGIIHSLSSGINGTIYCCEGEDGMFRCVRLLDGKVMFTYNSEVFRWPVNMATDVQDNIYLLGMKSHNLHRLLPKGKFHKEMLTESDELNFPRCIAFNKNYSKLYISNDLGKSISVFSCKYI</sequence>
<dbReference type="PANTHER" id="PTHR25462:SF305">
    <property type="entry name" value="RING-TYPE DOMAIN-CONTAINING PROTEIN"/>
    <property type="match status" value="1"/>
</dbReference>
<dbReference type="SUPFAM" id="SSF101898">
    <property type="entry name" value="NHL repeat"/>
    <property type="match status" value="1"/>
</dbReference>
<dbReference type="InterPro" id="IPR000315">
    <property type="entry name" value="Znf_B-box"/>
</dbReference>
<dbReference type="OrthoDB" id="10250935at2759"/>
<proteinExistence type="predicted"/>
<dbReference type="InterPro" id="IPR047153">
    <property type="entry name" value="TRIM45/56/19-like"/>
</dbReference>